<sequence>MKILNSLPKLTYTVEFAIKFSDCEFFDGILHRRQNPIIATVWPWQILQLLSNLLCFVRCYLMAKEVMWFSNRGIETPNCGCSIGKMLRQWRRYWDRTRGSVGGRIIFN</sequence>
<gene>
    <name evidence="1" type="ORF">RHGRI_030332</name>
</gene>
<reference evidence="1" key="1">
    <citation type="submission" date="2020-08" db="EMBL/GenBank/DDBJ databases">
        <title>Plant Genome Project.</title>
        <authorList>
            <person name="Zhang R.-G."/>
        </authorList>
    </citation>
    <scope>NUCLEOTIDE SEQUENCE</scope>
    <source>
        <strain evidence="1">WSP0</strain>
        <tissue evidence="1">Leaf</tissue>
    </source>
</reference>
<protein>
    <submittedName>
        <fullName evidence="1">Uncharacterized protein</fullName>
    </submittedName>
</protein>
<keyword evidence="2" id="KW-1185">Reference proteome</keyword>
<accession>A0AAV6IMH1</accession>
<proteinExistence type="predicted"/>
<dbReference type="EMBL" id="JACTNZ010000010">
    <property type="protein sequence ID" value="KAG5529916.1"/>
    <property type="molecule type" value="Genomic_DNA"/>
</dbReference>
<evidence type="ECO:0000313" key="2">
    <source>
        <dbReference type="Proteomes" id="UP000823749"/>
    </source>
</evidence>
<dbReference type="AlphaFoldDB" id="A0AAV6IMH1"/>
<organism evidence="1 2">
    <name type="scientific">Rhododendron griersonianum</name>
    <dbReference type="NCBI Taxonomy" id="479676"/>
    <lineage>
        <taxon>Eukaryota</taxon>
        <taxon>Viridiplantae</taxon>
        <taxon>Streptophyta</taxon>
        <taxon>Embryophyta</taxon>
        <taxon>Tracheophyta</taxon>
        <taxon>Spermatophyta</taxon>
        <taxon>Magnoliopsida</taxon>
        <taxon>eudicotyledons</taxon>
        <taxon>Gunneridae</taxon>
        <taxon>Pentapetalae</taxon>
        <taxon>asterids</taxon>
        <taxon>Ericales</taxon>
        <taxon>Ericaceae</taxon>
        <taxon>Ericoideae</taxon>
        <taxon>Rhodoreae</taxon>
        <taxon>Rhododendron</taxon>
    </lineage>
</organism>
<evidence type="ECO:0000313" key="1">
    <source>
        <dbReference type="EMBL" id="KAG5529916.1"/>
    </source>
</evidence>
<name>A0AAV6IMH1_9ERIC</name>
<comment type="caution">
    <text evidence="1">The sequence shown here is derived from an EMBL/GenBank/DDBJ whole genome shotgun (WGS) entry which is preliminary data.</text>
</comment>
<dbReference type="Proteomes" id="UP000823749">
    <property type="component" value="Chromosome 10"/>
</dbReference>